<dbReference type="EMBL" id="JBCGBO010000007">
    <property type="protein sequence ID" value="KAK9188287.1"/>
    <property type="molecule type" value="Genomic_DNA"/>
</dbReference>
<sequence>MVLAKKYLWRFFDWELAEARKKDALDQARLHGDESLAELLAFKRGLHCVEADVKNLLQGKTQKELEALQTNIESIMLLALQE</sequence>
<protein>
    <recommendedName>
        <fullName evidence="1">Splicing factor cactin central domain-containing protein</fullName>
    </recommendedName>
</protein>
<proteinExistence type="predicted"/>
<name>A0AAP0LVR2_9ROSI</name>
<evidence type="ECO:0000313" key="2">
    <source>
        <dbReference type="EMBL" id="KAK9188287.1"/>
    </source>
</evidence>
<reference evidence="2 3" key="1">
    <citation type="submission" date="2024-05" db="EMBL/GenBank/DDBJ databases">
        <title>Haplotype-resolved chromosome-level genome assembly of Huyou (Citrus changshanensis).</title>
        <authorList>
            <person name="Miao C."/>
            <person name="Chen W."/>
            <person name="Wu Y."/>
            <person name="Wang L."/>
            <person name="Zhao S."/>
            <person name="Grierson D."/>
            <person name="Xu C."/>
            <person name="Chen K."/>
        </authorList>
    </citation>
    <scope>NUCLEOTIDE SEQUENCE [LARGE SCALE GENOMIC DNA]</scope>
    <source>
        <strain evidence="2">01-14</strain>
        <tissue evidence="2">Leaf</tissue>
    </source>
</reference>
<dbReference type="Proteomes" id="UP001428341">
    <property type="component" value="Unassembled WGS sequence"/>
</dbReference>
<dbReference type="Pfam" id="PF10312">
    <property type="entry name" value="Cactin_mid"/>
    <property type="match status" value="1"/>
</dbReference>
<accession>A0AAP0LVR2</accession>
<feature type="domain" description="Splicing factor cactin central" evidence="1">
    <location>
        <begin position="14"/>
        <end position="74"/>
    </location>
</feature>
<evidence type="ECO:0000313" key="3">
    <source>
        <dbReference type="Proteomes" id="UP001428341"/>
    </source>
</evidence>
<gene>
    <name evidence="2" type="ORF">WN944_019688</name>
</gene>
<organism evidence="2 3">
    <name type="scientific">Citrus x changshan-huyou</name>
    <dbReference type="NCBI Taxonomy" id="2935761"/>
    <lineage>
        <taxon>Eukaryota</taxon>
        <taxon>Viridiplantae</taxon>
        <taxon>Streptophyta</taxon>
        <taxon>Embryophyta</taxon>
        <taxon>Tracheophyta</taxon>
        <taxon>Spermatophyta</taxon>
        <taxon>Magnoliopsida</taxon>
        <taxon>eudicotyledons</taxon>
        <taxon>Gunneridae</taxon>
        <taxon>Pentapetalae</taxon>
        <taxon>rosids</taxon>
        <taxon>malvids</taxon>
        <taxon>Sapindales</taxon>
        <taxon>Rutaceae</taxon>
        <taxon>Aurantioideae</taxon>
        <taxon>Citrus</taxon>
    </lineage>
</organism>
<keyword evidence="3" id="KW-1185">Reference proteome</keyword>
<comment type="caution">
    <text evidence="2">The sequence shown here is derived from an EMBL/GenBank/DDBJ whole genome shotgun (WGS) entry which is preliminary data.</text>
</comment>
<dbReference type="AlphaFoldDB" id="A0AAP0LVR2"/>
<evidence type="ECO:0000259" key="1">
    <source>
        <dbReference type="Pfam" id="PF10312"/>
    </source>
</evidence>
<dbReference type="InterPro" id="IPR018816">
    <property type="entry name" value="Cactin_central"/>
</dbReference>